<dbReference type="RefSeq" id="WP_007921347.1">
    <property type="nucleotide sequence ID" value="NZ_ADVG01000004.1"/>
</dbReference>
<evidence type="ECO:0000313" key="1">
    <source>
        <dbReference type="EMBL" id="EFH82899.1"/>
    </source>
</evidence>
<dbReference type="AlphaFoldDB" id="D6U2Z4"/>
<dbReference type="InParanoid" id="D6U2Z4"/>
<dbReference type="EMBL" id="ADVG01000004">
    <property type="protein sequence ID" value="EFH82899.1"/>
    <property type="molecule type" value="Genomic_DNA"/>
</dbReference>
<evidence type="ECO:0000313" key="2">
    <source>
        <dbReference type="Proteomes" id="UP000004508"/>
    </source>
</evidence>
<keyword evidence="2" id="KW-1185">Reference proteome</keyword>
<dbReference type="PROSITE" id="PS51318">
    <property type="entry name" value="TAT"/>
    <property type="match status" value="1"/>
</dbReference>
<reference evidence="1 2" key="1">
    <citation type="journal article" date="2011" name="Stand. Genomic Sci.">
        <title>Non-contiguous finished genome sequence and contextual data of the filamentous soil bacterium Ktedonobacter racemifer type strain (SOSP1-21).</title>
        <authorList>
            <person name="Chang Y.J."/>
            <person name="Land M."/>
            <person name="Hauser L."/>
            <person name="Chertkov O."/>
            <person name="Del Rio T.G."/>
            <person name="Nolan M."/>
            <person name="Copeland A."/>
            <person name="Tice H."/>
            <person name="Cheng J.F."/>
            <person name="Lucas S."/>
            <person name="Han C."/>
            <person name="Goodwin L."/>
            <person name="Pitluck S."/>
            <person name="Ivanova N."/>
            <person name="Ovchinikova G."/>
            <person name="Pati A."/>
            <person name="Chen A."/>
            <person name="Palaniappan K."/>
            <person name="Mavromatis K."/>
            <person name="Liolios K."/>
            <person name="Brettin T."/>
            <person name="Fiebig A."/>
            <person name="Rohde M."/>
            <person name="Abt B."/>
            <person name="Goker M."/>
            <person name="Detter J.C."/>
            <person name="Woyke T."/>
            <person name="Bristow J."/>
            <person name="Eisen J.A."/>
            <person name="Markowitz V."/>
            <person name="Hugenholtz P."/>
            <person name="Kyrpides N.C."/>
            <person name="Klenk H.P."/>
            <person name="Lapidus A."/>
        </authorList>
    </citation>
    <scope>NUCLEOTIDE SEQUENCE [LARGE SCALE GENOMIC DNA]</scope>
    <source>
        <strain evidence="2">DSM 44963</strain>
    </source>
</reference>
<comment type="caution">
    <text evidence="1">The sequence shown here is derived from an EMBL/GenBank/DDBJ whole genome shotgun (WGS) entry which is preliminary data.</text>
</comment>
<gene>
    <name evidence="1" type="ORF">Krac_3777</name>
</gene>
<proteinExistence type="predicted"/>
<sequence>MTKNDEQRIAEEPHRKQSRRRFLEGTLGAALASAGIYGLIDTLVQPPEQVAFADGQPLPQPLPPEQYIIQNVPIIKDNGSGINSSNGTIPVLVHPLHNHIITAKLRVPANAKTLQEAQHHLESVLLGLEQQFPPTLSGLGIAVAWGLSYFHHYIPSLGKTSSFFKAGTRYPDYLPVDLVTSKLEGHTVYAVQDAMTFPSDQPPAGFGPVHLEQNDVAVLLRSDSLTNVMEATNALFGTASNQAGSLFKVTSIRRGFAGGGFYGKQSLPSRLALAANIPGAKSIPPYAEVFLGFTTTLQSNMGPGIIANLETLPGETDQWPHGYFQHGTTMHLSHLFEDLATWYGQGFPTYADRVQAMLQPGLSPAPGTLTLNPPGQSEANVVQGVHQYHAYGHTGSMAPVDSTTAPTTSNYGVDYPTGTTIPVRGDFNTLDNPFHYTSDPAADHYSSTPAAGLHFIVFQPTIAIFNRVRLAMDGHYSDQTLSVAPRSPHAGINSVLFTTHRQNYIVPSRLHRSFPLAEFLT</sequence>
<organism evidence="1 2">
    <name type="scientific">Ktedonobacter racemifer DSM 44963</name>
    <dbReference type="NCBI Taxonomy" id="485913"/>
    <lineage>
        <taxon>Bacteria</taxon>
        <taxon>Bacillati</taxon>
        <taxon>Chloroflexota</taxon>
        <taxon>Ktedonobacteria</taxon>
        <taxon>Ktedonobacterales</taxon>
        <taxon>Ktedonobacteraceae</taxon>
        <taxon>Ktedonobacter</taxon>
    </lineage>
</organism>
<dbReference type="Pfam" id="PF24152">
    <property type="entry name" value="DUF7405"/>
    <property type="match status" value="2"/>
</dbReference>
<protein>
    <recommendedName>
        <fullName evidence="3">Twin-arginine translocation signal domain-containing protein</fullName>
    </recommendedName>
</protein>
<dbReference type="eggNOG" id="COG2837">
    <property type="taxonomic scope" value="Bacteria"/>
</dbReference>
<dbReference type="InterPro" id="IPR006311">
    <property type="entry name" value="TAT_signal"/>
</dbReference>
<dbReference type="Proteomes" id="UP000004508">
    <property type="component" value="Unassembled WGS sequence"/>
</dbReference>
<dbReference type="STRING" id="485913.Krac_3777"/>
<dbReference type="InterPro" id="IPR055828">
    <property type="entry name" value="DUF7405"/>
</dbReference>
<accession>D6U2Z4</accession>
<name>D6U2Z4_KTERA</name>
<evidence type="ECO:0008006" key="3">
    <source>
        <dbReference type="Google" id="ProtNLM"/>
    </source>
</evidence>